<evidence type="ECO:0000313" key="2">
    <source>
        <dbReference type="Proteomes" id="UP001615411"/>
    </source>
</evidence>
<evidence type="ECO:0000313" key="1">
    <source>
        <dbReference type="EMBL" id="MFJ1341311.1"/>
    </source>
</evidence>
<comment type="caution">
    <text evidence="1">The sequence shown here is derived from an EMBL/GenBank/DDBJ whole genome shotgun (WGS) entry which is preliminary data.</text>
</comment>
<proteinExistence type="predicted"/>
<organism evidence="1 2">
    <name type="scientific">Pseudomonas caricapapayae</name>
    <dbReference type="NCBI Taxonomy" id="46678"/>
    <lineage>
        <taxon>Bacteria</taxon>
        <taxon>Pseudomonadati</taxon>
        <taxon>Pseudomonadota</taxon>
        <taxon>Gammaproteobacteria</taxon>
        <taxon>Pseudomonadales</taxon>
        <taxon>Pseudomonadaceae</taxon>
        <taxon>Pseudomonas</taxon>
    </lineage>
</organism>
<reference evidence="1" key="1">
    <citation type="submission" date="2024-10" db="EMBL/GenBank/DDBJ databases">
        <title>Aeromonas and Pseudomonas from the Cagarras Archipelago, Rio de Janeiro, Brazil.</title>
        <authorList>
            <person name="Canellas A.L.B."/>
            <person name="Laport M.S."/>
        </authorList>
    </citation>
    <scope>NUCLEOTIDE SEQUENCE</scope>
    <source>
        <strain evidence="1">ACP-7</strain>
    </source>
</reference>
<name>A0ACC7M3G2_9PSED</name>
<accession>A0ACC7M3G2</accession>
<dbReference type="Proteomes" id="UP001615411">
    <property type="component" value="Unassembled WGS sequence"/>
</dbReference>
<sequence>MKRKTSSLWTVFGMPAVIALFGAAGLFAALLGDGWWDALAWVGLGLPAWFSLRGFWPASR</sequence>
<dbReference type="EMBL" id="JBIUGF010000144">
    <property type="protein sequence ID" value="MFJ1341311.1"/>
    <property type="molecule type" value="Genomic_DNA"/>
</dbReference>
<gene>
    <name evidence="1" type="ORF">ACIKP7_24650</name>
</gene>
<protein>
    <submittedName>
        <fullName evidence="1">Uncharacterized protein</fullName>
    </submittedName>
</protein>
<keyword evidence="2" id="KW-1185">Reference proteome</keyword>